<evidence type="ECO:0000256" key="5">
    <source>
        <dbReference type="ARBA" id="ARBA00023055"/>
    </source>
</evidence>
<dbReference type="SUPFAM" id="SSF56968">
    <property type="entry name" value="Lipovitellin-phosvitin complex, beta-sheet shell regions"/>
    <property type="match status" value="2"/>
</dbReference>
<dbReference type="FunFam" id="2.30.230.10:FF:000003">
    <property type="entry name" value="Apolipoprotein B"/>
    <property type="match status" value="1"/>
</dbReference>
<evidence type="ECO:0000313" key="11">
    <source>
        <dbReference type="Proteomes" id="UP000261640"/>
    </source>
</evidence>
<dbReference type="Gene3D" id="2.20.80.10">
    <property type="entry name" value="Lipovitellin-phosvitin complex, chain A, domain 4"/>
    <property type="match status" value="1"/>
</dbReference>
<proteinExistence type="predicted"/>
<reference evidence="10" key="2">
    <citation type="submission" date="2025-09" db="UniProtKB">
        <authorList>
            <consortium name="Ensembl"/>
        </authorList>
    </citation>
    <scope>IDENTIFICATION</scope>
</reference>
<dbReference type="GO" id="GO:0030301">
    <property type="term" value="P:cholesterol transport"/>
    <property type="evidence" value="ECO:0007669"/>
    <property type="project" value="TreeGrafter"/>
</dbReference>
<dbReference type="PANTHER" id="PTHR13769">
    <property type="entry name" value="APOLIPOPROTEIN B"/>
    <property type="match status" value="1"/>
</dbReference>
<dbReference type="InterPro" id="IPR015819">
    <property type="entry name" value="Lipid_transp_b-sht_shell"/>
</dbReference>
<evidence type="ECO:0000256" key="8">
    <source>
        <dbReference type="SAM" id="SignalP"/>
    </source>
</evidence>
<sequence length="3712" mass="414053">MGDSKLCLLLLLSTSALAFAQDEDQPTCLLAKRYKTLHKYEYRYEAESLNAINGASLVKNGPKASCTVEIEVPQTCSFIVRTTGCSLSEVVDTDAEGNPVFGPAPTSDAFAAEMEKYPLKVVVEDVYNVQLYPEEGETTTILNIKRGIISALAVPLLEEDKNKNMPTVHGKCRTYYKVNAREDIVTDISLNRDLSRCDNFVPMRDYSSPLALISGMHYPLAQLVRSSQTCNYKFDNEKKHMTSGSCTENHLLIPFSHKGEYGVTNVGKQEITLVQVSPHNDRVFDPGNIVRDLHMETVEDKSAVQDKDAAVNLLRELATLPETEGERRAHLFHKLVTMVRGMKTETLTHAIPEALAVSPVLTYQVLAQCGTPECSSSIMQILRTFDSSSFKVDATVFAMGLVSNPSALLINDMLEMAKYKPSKPIMYALSNVVKRFYKAEEKLIPEIDSVAEFMAAHLGDCSNDKATFMTLRVIGNMAPAVIPASPALRAAVIQCVNQPAASAAVQQAAIQVYRLTPVPEENRKVLMQVFLDSASPMQKRIAAYLVLIKDPRPNELVQLADVLTSEQNIQVKSFVMSHIVNILSSTDPETKELRQRIRNAMQDNSIESIMDPTKLSRNYKIGSVEGNMIFEGTSYLPREVMLDMTLKAFGFEFDMMEVGMEGKGFEPTVDALFGENGFFPDTALKAMYFVSDNVPQHVNEILQNILPVLKKDRRKRQVFRNLMSEIGQNLDKLLKELKAAQSPEAMVYLRLLGNELGYLNTNEIEEMAYSAAMMIDSMFKMFPTDLIKAMMTRTDNTFFAHYIFMDNEFFLPTVTGFPLRIGLSGTFTPGVKGGLKIAHDMSEITFMPSVGIEFVTQVGCHIPEYVNSGLEMHTSIFHERGLNVQISMGHDQIKLTIPAPMSPTKLIKITNSLVAVTGSEMRTIPSVVTDKVDVNECNPVFAGMKYCTALQYTDAFSHETAPYFPFTGDSKFAVELHPTGEVTEYTATVAYELLKVGEEGRQKVDTLKVILRAEGTAPTEARAIMKYNRKKNVVTADIEIPDYDVEAGVRLGVVDGKTKGKGTHSISLDFINKNIPQLSLVGRANLKAMKEGMLQAQLLVPSINAEASVTANMQRDEELELKLETDIKFMDAMSRQKITIKYDASKVEVEVKSDVNTKTTMLMLADVYETYGNQLLDTQVGQTDMKVRHIFKKFAEAANNYKDKYGADIPYIQNFKLPDMPEISLPEKLYLNTEAKTVYYFSNEHITVAVPILFGGKSRDDLKFPPALITPPVLLPEFGLEIASKQIPIPDFVVPKHLNLTIPLFGKAEFSTVMRSNLYNVEATVAAGKDVVETPSYSAMFDVKGTSPFDILSIKTEGSAMVAITDSIRTHLKSSFAHELLEASISIHEDISATDKLNLKSSSKIEAKSPLGLSFALDYTSMTGINKEEISADNNFVGMFNAGPMYGKTTLTQSFTIFPFRPEAKIDSTFQCDSTIVKAQNTIAATLANGELSVVSNTHAFEDILTHVFELTFKDNKLSLKCDANALGVKTHHLAEASTGPDEFVMRLETNADLSENRVYTLLQASVSVNAVGVSSDATVKLFENEAVHKATLKINKDGLTTSGTTTLNSPLSLENTFNAGLDSSSATLAITNKAAVFNTKINNANTLSVTLSSLDFNSRAEIAASEDASYTHAINVDLKPYSASAIVNNNVKLLAAIIANEAQLKAEPYKMDLTGILKANYGQEEIKHTYQVNYADMTANAKCSTTGKLFGTHMNHNTELEIVGLAARLTNSAIFNSQLMRFDHSMHSSLIPFDFNVDAIFNVDGDITMHGKHSAQLYGKYILKAQPLAFASSLDSRSSVTQKLDNGFSLETTFDNKIETVLSIQEQKTNFRIRSKMNEHAFNQEMSVYNTPDRAGIEVSGTILTDILNTESTENQEFTISGFLKYDKNTDCHIILFPLSEHLPAFLEHIKHCVVIIAEALRDYINNEEVRAKLEAFPQHVINFVSKLNVESKIIRLKKYFDDITQRNVIYFEDFHMFLSNLMFTLKNILTDLTVYIEHFAGMIKQIIQSCNLHQHLIEKIHQELIALDEKYDIKNVVVYVIGTLREILQEMDLEELKGSSIEFLRDIDAKYEIKAKLENIMLIIKEIIERFDMQESAAKLKRKIEELVDQISTDTVRHIIHVTMDMIRDLDIIGMTNTFYNILRELIIKFEAEKKVQAILEKAVELIKQLRTEETVKAIVGIVKGTKIEFMRGFENIIIYLKSTEVKDIIQHLNVYIEETVENLNSLNYKDTVDFVNVIIRLDTAYLNELIRTLEIPQKLEATRDFINVVISSVRGFMEHAREVRIAEFIKAGKAVIVGVPFEILERVFKFADRTFIKLGIKDEILAFQNFVISCMFEVTHTIKNAQTIMYEMIQKVVPEQIIIKTEEIVNSFASETVGRILYYYVFQFNFNTLVDELFGDLKINFLPSMPEITIPEISLTEISFPTIPKIPVEKLVKSLAVPEMKLPTIPNEIMVPCFGKLYGEINFVTPIYTIKTSAEFHNSTENTMTPQFTGFITSQAESTSFEILNYKLDSTARIVMPKRIRVVLSETLKFNHLALGVEHQASLSIYGLSAQAQSKTNVKVTTTPYTANIENLAFIAVEEGMSGSLHTSYSHIVDLPALNVRSETKVDQKSTALQDGLTLLLKFENMGTVKFNGDYGKHISDMQLSLTPNAVKLSFSGNTDSTILKMKQEIAAEFGTLTFFKFNIRNEAESPVVKNSLLVASGHGSLHDMKAELKANHHTELYGGVTGTVTNGLTFVIHPNELVFEFQNKGNAKVNIVKSLIAKLELQNDYSAIFKPDSQQMNTVALVRLNQYKMFYNVTVDSNENEAGIFVAMENGANLDFLTYPISIPELALPFVDFHSPAINDLNLYEHTGLQNILITTEQTVDVDAKIVYQKKQAAPFFHIVDLIPVPRMGNLISELSFKSAIINLNVNTGLYAEDDFVFRLGAYTTSVFEGLKAKLHGTTSLTTQRGIKLANSLSLENRHIEGTQDITISMSTETSETAVSMNTVAKISLPILELEANQNLAVTTMTKTNAVATLMIKADFNIPVIKAVGNAKAGHSLKLDGTSEYISMETATKANMDGSVFEDYQVLGLLDNEVNLYLNHDGLRSTSKITADASLNHGVTKIIGIDVNEGLEVEASLGRVYAVMKYTGNNEANLFNFNTNGKHIAQATINLAPASSLNADVEIDITQPSSLGELTIFEKTVAEVTPEKQKISINAKFVSPLYTTNLASEVEGNDLVFKITLKSSATSPILLLEYDMDASTIANVENEALNMISKVVLKHADLNMDVNHVITQALSMSQHTLKLDITSPIFTDVNFRYDAHTDGVSASVSTPSSGFLGFQLNVQSLMRARVYGRYPSAPEVDIDILIIQLASVDADKTNMQIVYNMEAPKMFISELKMKLPSIISTVTLLADKYQITKPVEELKNFFVNRINEVYDAAVNYDNQMSQLSIFFSNIIVGYQKTVQGFLDAVIKVLRETQFKLPGSHEMTTLPEVLKKVVDSIAVTLDMVMQVIYNNIEVYYDSIRNIEFDTGDGGVITVDQILNGVKMDVQDTFEELIDFVKNMESLDTVLVELGETLEAIVEKSQEFVDSIKSDYLDAVFIDINAYYENLIIDIKNVVDKILNMEQLKNYFEYIMDMLIYVVDQFNNVVYDVLQQSSDKAEAYLKVNNGRLEIELPFPLKQ</sequence>
<feature type="domain" description="Vitellogenin" evidence="9">
    <location>
        <begin position="34"/>
        <end position="672"/>
    </location>
</feature>
<protein>
    <submittedName>
        <fullName evidence="10">Apolipoprotein Bb, tandem duplicate 1</fullName>
    </submittedName>
</protein>
<dbReference type="InterPro" id="IPR015255">
    <property type="entry name" value="Vitellinogen_open_b-sht"/>
</dbReference>
<dbReference type="GO" id="GO:0034362">
    <property type="term" value="C:low-density lipoprotein particle"/>
    <property type="evidence" value="ECO:0007669"/>
    <property type="project" value="TreeGrafter"/>
</dbReference>
<dbReference type="GO" id="GO:0034359">
    <property type="term" value="C:mature chylomicron"/>
    <property type="evidence" value="ECO:0007669"/>
    <property type="project" value="TreeGrafter"/>
</dbReference>
<dbReference type="Gene3D" id="1.25.10.20">
    <property type="entry name" value="Vitellinogen, superhelical"/>
    <property type="match status" value="1"/>
</dbReference>
<dbReference type="InterPro" id="IPR009454">
    <property type="entry name" value="Lipid_transpt_open_b-sht"/>
</dbReference>
<evidence type="ECO:0000256" key="4">
    <source>
        <dbReference type="ARBA" id="ARBA00022729"/>
    </source>
</evidence>
<keyword evidence="2" id="KW-0813">Transport</keyword>
<dbReference type="PROSITE" id="PS51211">
    <property type="entry name" value="VITELLOGENIN"/>
    <property type="match status" value="1"/>
</dbReference>
<dbReference type="Ensembl" id="ENSMAMT00000009404.2">
    <property type="protein sequence ID" value="ENSMAMP00000009162.2"/>
    <property type="gene ID" value="ENSMAMG00000006201.2"/>
</dbReference>
<evidence type="ECO:0000256" key="7">
    <source>
        <dbReference type="PROSITE-ProRule" id="PRU00557"/>
    </source>
</evidence>
<evidence type="ECO:0000256" key="1">
    <source>
        <dbReference type="ARBA" id="ARBA00004613"/>
    </source>
</evidence>
<reference evidence="10" key="1">
    <citation type="submission" date="2025-08" db="UniProtKB">
        <authorList>
            <consortium name="Ensembl"/>
        </authorList>
    </citation>
    <scope>IDENTIFICATION</scope>
</reference>
<dbReference type="Proteomes" id="UP000261640">
    <property type="component" value="Unplaced"/>
</dbReference>
<comment type="subcellular location">
    <subcellularLocation>
        <location evidence="1">Secreted</location>
    </subcellularLocation>
</comment>
<dbReference type="Pfam" id="PF09172">
    <property type="entry name" value="Vit_open_b-sht"/>
    <property type="match status" value="1"/>
</dbReference>
<dbReference type="InParanoid" id="A0A3Q3L6X8"/>
<dbReference type="InterPro" id="IPR011030">
    <property type="entry name" value="Lipovitellin_superhlx_dom"/>
</dbReference>
<dbReference type="PANTHER" id="PTHR13769:SF5">
    <property type="entry name" value="APOLIPOPROTEIN B-100-RELATED"/>
    <property type="match status" value="1"/>
</dbReference>
<dbReference type="InterPro" id="IPR001747">
    <property type="entry name" value="Vitellogenin_N"/>
</dbReference>
<keyword evidence="3" id="KW-0964">Secreted</keyword>
<dbReference type="GO" id="GO:0006642">
    <property type="term" value="P:triglyceride mobilization"/>
    <property type="evidence" value="ECO:0007669"/>
    <property type="project" value="TreeGrafter"/>
</dbReference>
<evidence type="ECO:0000259" key="9">
    <source>
        <dbReference type="PROSITE" id="PS51211"/>
    </source>
</evidence>
<evidence type="ECO:0000313" key="10">
    <source>
        <dbReference type="Ensembl" id="ENSMAMP00000009162.2"/>
    </source>
</evidence>
<evidence type="ECO:0000256" key="6">
    <source>
        <dbReference type="ARBA" id="ARBA00023180"/>
    </source>
</evidence>
<dbReference type="GO" id="GO:0042953">
    <property type="term" value="P:lipoprotein transport"/>
    <property type="evidence" value="ECO:0007669"/>
    <property type="project" value="TreeGrafter"/>
</dbReference>
<dbReference type="SUPFAM" id="SSF48431">
    <property type="entry name" value="Lipovitellin-phosvitin complex, superhelical domain"/>
    <property type="match status" value="1"/>
</dbReference>
<keyword evidence="6" id="KW-0325">Glycoprotein</keyword>
<keyword evidence="5" id="KW-0445">Lipid transport</keyword>
<dbReference type="InterPro" id="IPR015816">
    <property type="entry name" value="Vitellinogen_b-sht_N"/>
</dbReference>
<keyword evidence="4 8" id="KW-0732">Signal</keyword>
<evidence type="ECO:0000256" key="2">
    <source>
        <dbReference type="ARBA" id="ARBA00022448"/>
    </source>
</evidence>
<dbReference type="InterPro" id="IPR052418">
    <property type="entry name" value="Apolipoprotein_B"/>
</dbReference>
<keyword evidence="11" id="KW-1185">Reference proteome</keyword>
<dbReference type="Pfam" id="PF01347">
    <property type="entry name" value="Vitellogenin_N"/>
    <property type="match status" value="1"/>
</dbReference>
<dbReference type="SMART" id="SM00638">
    <property type="entry name" value="LPD_N"/>
    <property type="match status" value="1"/>
</dbReference>
<comment type="caution">
    <text evidence="7">Lacks conserved residue(s) required for the propagation of feature annotation.</text>
</comment>
<dbReference type="Pfam" id="PF06448">
    <property type="entry name" value="DUF1081"/>
    <property type="match status" value="1"/>
</dbReference>
<dbReference type="GO" id="GO:0042632">
    <property type="term" value="P:cholesterol homeostasis"/>
    <property type="evidence" value="ECO:0007669"/>
    <property type="project" value="TreeGrafter"/>
</dbReference>
<dbReference type="GeneTree" id="ENSGT00590000083139"/>
<organism evidence="10 11">
    <name type="scientific">Mastacembelus armatus</name>
    <name type="common">zig-zag eel</name>
    <dbReference type="NCBI Taxonomy" id="205130"/>
    <lineage>
        <taxon>Eukaryota</taxon>
        <taxon>Metazoa</taxon>
        <taxon>Chordata</taxon>
        <taxon>Craniata</taxon>
        <taxon>Vertebrata</taxon>
        <taxon>Euteleostomi</taxon>
        <taxon>Actinopterygii</taxon>
        <taxon>Neopterygii</taxon>
        <taxon>Teleostei</taxon>
        <taxon>Neoteleostei</taxon>
        <taxon>Acanthomorphata</taxon>
        <taxon>Anabantaria</taxon>
        <taxon>Synbranchiformes</taxon>
        <taxon>Mastacembelidae</taxon>
        <taxon>Mastacembelus</taxon>
    </lineage>
</organism>
<dbReference type="GO" id="GO:0034361">
    <property type="term" value="C:very-low-density lipoprotein particle"/>
    <property type="evidence" value="ECO:0007669"/>
    <property type="project" value="TreeGrafter"/>
</dbReference>
<dbReference type="GO" id="GO:0050750">
    <property type="term" value="F:low-density lipoprotein particle receptor binding"/>
    <property type="evidence" value="ECO:0007669"/>
    <property type="project" value="TreeGrafter"/>
</dbReference>
<feature type="signal peptide" evidence="8">
    <location>
        <begin position="1"/>
        <end position="20"/>
    </location>
</feature>
<dbReference type="GO" id="GO:0120020">
    <property type="term" value="F:cholesterol transfer activity"/>
    <property type="evidence" value="ECO:0007669"/>
    <property type="project" value="TreeGrafter"/>
</dbReference>
<name>A0A3Q3L6X8_9TELE</name>
<accession>A0A3Q3L6X8</accession>
<feature type="chain" id="PRO_5030081021" evidence="8">
    <location>
        <begin position="21"/>
        <end position="3712"/>
    </location>
</feature>
<dbReference type="SMART" id="SM01169">
    <property type="entry name" value="DUF1943"/>
    <property type="match status" value="1"/>
</dbReference>
<dbReference type="Gene3D" id="2.30.230.10">
    <property type="entry name" value="Lipovitellin, beta-sheet shell regions, chain A"/>
    <property type="match status" value="1"/>
</dbReference>
<dbReference type="STRING" id="205130.ENSMAMP00000009162"/>
<evidence type="ECO:0000256" key="3">
    <source>
        <dbReference type="ARBA" id="ARBA00022525"/>
    </source>
</evidence>